<dbReference type="PROSITE" id="PS00041">
    <property type="entry name" value="HTH_ARAC_FAMILY_1"/>
    <property type="match status" value="1"/>
</dbReference>
<dbReference type="GO" id="GO:0003700">
    <property type="term" value="F:DNA-binding transcription factor activity"/>
    <property type="evidence" value="ECO:0007669"/>
    <property type="project" value="InterPro"/>
</dbReference>
<evidence type="ECO:0000313" key="5">
    <source>
        <dbReference type="EMBL" id="KMT65110.1"/>
    </source>
</evidence>
<protein>
    <submittedName>
        <fullName evidence="5">AraC family transcriptional regulator</fullName>
    </submittedName>
</protein>
<evidence type="ECO:0000259" key="4">
    <source>
        <dbReference type="PROSITE" id="PS01124"/>
    </source>
</evidence>
<dbReference type="SMART" id="SM00342">
    <property type="entry name" value="HTH_ARAC"/>
    <property type="match status" value="1"/>
</dbReference>
<keyword evidence="1" id="KW-0805">Transcription regulation</keyword>
<proteinExistence type="predicted"/>
<dbReference type="STRING" id="1513271.XM47_10240"/>
<dbReference type="InterPro" id="IPR018062">
    <property type="entry name" value="HTH_AraC-typ_CS"/>
</dbReference>
<keyword evidence="2" id="KW-0238">DNA-binding</keyword>
<evidence type="ECO:0000313" key="6">
    <source>
        <dbReference type="Proteomes" id="UP000037600"/>
    </source>
</evidence>
<dbReference type="PANTHER" id="PTHR47894:SF4">
    <property type="entry name" value="HTH-TYPE TRANSCRIPTIONAL REGULATOR GADX"/>
    <property type="match status" value="1"/>
</dbReference>
<evidence type="ECO:0000256" key="2">
    <source>
        <dbReference type="ARBA" id="ARBA00023125"/>
    </source>
</evidence>
<dbReference type="RefSeq" id="WP_048692234.1">
    <property type="nucleotide sequence ID" value="NZ_KQ130490.1"/>
</dbReference>
<dbReference type="GO" id="GO:0005829">
    <property type="term" value="C:cytosol"/>
    <property type="evidence" value="ECO:0007669"/>
    <property type="project" value="TreeGrafter"/>
</dbReference>
<organism evidence="5 6">
    <name type="scientific">Catenovulum maritimum</name>
    <dbReference type="NCBI Taxonomy" id="1513271"/>
    <lineage>
        <taxon>Bacteria</taxon>
        <taxon>Pseudomonadati</taxon>
        <taxon>Pseudomonadota</taxon>
        <taxon>Gammaproteobacteria</taxon>
        <taxon>Alteromonadales</taxon>
        <taxon>Alteromonadaceae</taxon>
        <taxon>Catenovulum</taxon>
    </lineage>
</organism>
<keyword evidence="6" id="KW-1185">Reference proteome</keyword>
<dbReference type="PROSITE" id="PS01124">
    <property type="entry name" value="HTH_ARAC_FAMILY_2"/>
    <property type="match status" value="1"/>
</dbReference>
<keyword evidence="3" id="KW-0804">Transcription</keyword>
<evidence type="ECO:0000256" key="1">
    <source>
        <dbReference type="ARBA" id="ARBA00023015"/>
    </source>
</evidence>
<dbReference type="EMBL" id="LAZL01000015">
    <property type="protein sequence ID" value="KMT65110.1"/>
    <property type="molecule type" value="Genomic_DNA"/>
</dbReference>
<dbReference type="Pfam" id="PF12833">
    <property type="entry name" value="HTH_18"/>
    <property type="match status" value="1"/>
</dbReference>
<dbReference type="SUPFAM" id="SSF46689">
    <property type="entry name" value="Homeodomain-like"/>
    <property type="match status" value="1"/>
</dbReference>
<accession>A0A0J8GQP1</accession>
<gene>
    <name evidence="5" type="ORF">XM47_10240</name>
</gene>
<dbReference type="Proteomes" id="UP000037600">
    <property type="component" value="Unassembled WGS sequence"/>
</dbReference>
<comment type="caution">
    <text evidence="5">The sequence shown here is derived from an EMBL/GenBank/DDBJ whole genome shotgun (WGS) entry which is preliminary data.</text>
</comment>
<dbReference type="InterPro" id="IPR009057">
    <property type="entry name" value="Homeodomain-like_sf"/>
</dbReference>
<dbReference type="GO" id="GO:0000976">
    <property type="term" value="F:transcription cis-regulatory region binding"/>
    <property type="evidence" value="ECO:0007669"/>
    <property type="project" value="TreeGrafter"/>
</dbReference>
<name>A0A0J8GQP1_9ALTE</name>
<dbReference type="AlphaFoldDB" id="A0A0J8GQP1"/>
<feature type="domain" description="HTH araC/xylS-type" evidence="4">
    <location>
        <begin position="168"/>
        <end position="265"/>
    </location>
</feature>
<dbReference type="PANTHER" id="PTHR47894">
    <property type="entry name" value="HTH-TYPE TRANSCRIPTIONAL REGULATOR GADX"/>
    <property type="match status" value="1"/>
</dbReference>
<dbReference type="InterPro" id="IPR018060">
    <property type="entry name" value="HTH_AraC"/>
</dbReference>
<dbReference type="Gene3D" id="1.10.10.60">
    <property type="entry name" value="Homeodomain-like"/>
    <property type="match status" value="1"/>
</dbReference>
<evidence type="ECO:0000256" key="3">
    <source>
        <dbReference type="ARBA" id="ARBA00023163"/>
    </source>
</evidence>
<reference evidence="5 6" key="1">
    <citation type="submission" date="2015-04" db="EMBL/GenBank/DDBJ databases">
        <title>Draft Genome Sequence of the Novel Agar-Digesting Marine Bacterium Q1.</title>
        <authorList>
            <person name="Li Y."/>
            <person name="Li D."/>
            <person name="Chen G."/>
            <person name="Du Z."/>
        </authorList>
    </citation>
    <scope>NUCLEOTIDE SEQUENCE [LARGE SCALE GENOMIC DNA]</scope>
    <source>
        <strain evidence="5 6">Q1</strain>
    </source>
</reference>
<dbReference type="PATRIC" id="fig|1513271.3.peg.2084"/>
<dbReference type="OrthoDB" id="9783876at2"/>
<sequence length="269" mass="30702">MEQLKQNIERILEKNVINLPFSVYTSIQQQRLLNVPILKPTLIIVINGEKVVGKETPISCQSGEFVFLADTSSLNMRNIPKAQSYYALLIEFELEDFSGFAPPKRVEKNIYKGQVTQSLNLCLDQFIQCAEWAPQAILPSRRQEILHLLCELGHQDILAMIAKSNIRHQILKLYQAAHFQDLSLPLICTKLAMSESTLRRRLKTENTSLQEIKDQTKLGLALHLLQTTEDSIGIIAERCGYISAARFSQRFKSRFNLTPSELRKTKMAD</sequence>